<gene>
    <name evidence="1" type="ORF">PHYPSEUDO_009469</name>
</gene>
<organism evidence="1 2">
    <name type="scientific">Phytophthora pseudosyringae</name>
    <dbReference type="NCBI Taxonomy" id="221518"/>
    <lineage>
        <taxon>Eukaryota</taxon>
        <taxon>Sar</taxon>
        <taxon>Stramenopiles</taxon>
        <taxon>Oomycota</taxon>
        <taxon>Peronosporomycetes</taxon>
        <taxon>Peronosporales</taxon>
        <taxon>Peronosporaceae</taxon>
        <taxon>Phytophthora</taxon>
    </lineage>
</organism>
<sequence>MKTGWRTPQSSRQLEPQRRMYVGKDGGKLQRLPALRGTYSLYYRRPVSGRLPRSQAARLPCCLVPPPSTALRRRRQAMAAGLLRPPLRLEQHAEATVALARATAASRRGKQAWSRTRHFEPWRSVLTPARKLTRSASRQPRAAAAAAVAAFAQRSSRTATVRTRPWQAAATLNVAASFSSAALAAKTDLVSASGVSDLKPFLLPTAAAQCLLALQHGHALYQGPSEHETRQPSKASLLLTLHRRGVRGQSKRCRDNCAASCARRAVLLAGYSSRGTMRESD</sequence>
<dbReference type="EMBL" id="JAGDFM010000394">
    <property type="protein sequence ID" value="KAG7378806.1"/>
    <property type="molecule type" value="Genomic_DNA"/>
</dbReference>
<accession>A0A8T1VCW9</accession>
<proteinExistence type="predicted"/>
<reference evidence="1" key="1">
    <citation type="submission" date="2021-02" db="EMBL/GenBank/DDBJ databases">
        <authorList>
            <person name="Palmer J.M."/>
        </authorList>
    </citation>
    <scope>NUCLEOTIDE SEQUENCE</scope>
    <source>
        <strain evidence="1">SCRP734</strain>
    </source>
</reference>
<protein>
    <submittedName>
        <fullName evidence="1">Uncharacterized protein</fullName>
    </submittedName>
</protein>
<evidence type="ECO:0000313" key="1">
    <source>
        <dbReference type="EMBL" id="KAG7378806.1"/>
    </source>
</evidence>
<dbReference type="AlphaFoldDB" id="A0A8T1VCW9"/>
<comment type="caution">
    <text evidence="1">The sequence shown here is derived from an EMBL/GenBank/DDBJ whole genome shotgun (WGS) entry which is preliminary data.</text>
</comment>
<keyword evidence="2" id="KW-1185">Reference proteome</keyword>
<name>A0A8T1VCW9_9STRA</name>
<evidence type="ECO:0000313" key="2">
    <source>
        <dbReference type="Proteomes" id="UP000694044"/>
    </source>
</evidence>
<dbReference type="Proteomes" id="UP000694044">
    <property type="component" value="Unassembled WGS sequence"/>
</dbReference>